<dbReference type="AlphaFoldDB" id="A0AAD8Y3U4"/>
<sequence length="119" mass="12793">MGNSQLLINLIFHRQTVTIPPSTANDTPTCHYCISSHDIFDSPGEDVTVVRKTGGEWRAIVEGVFFVAAFDAEGVLGFKGGFGGPFGADFFFGFGEVEGWGEGGHGCLFLLRLDDCNTV</sequence>
<comment type="caution">
    <text evidence="1">The sequence shown here is derived from an EMBL/GenBank/DDBJ whole genome shotgun (WGS) entry which is preliminary data.</text>
</comment>
<name>A0AAD8Y3U4_9STRA</name>
<protein>
    <submittedName>
        <fullName evidence="1">Uncharacterized protein</fullName>
    </submittedName>
</protein>
<gene>
    <name evidence="1" type="ORF">QTG54_010592</name>
</gene>
<organism evidence="1 2">
    <name type="scientific">Skeletonema marinoi</name>
    <dbReference type="NCBI Taxonomy" id="267567"/>
    <lineage>
        <taxon>Eukaryota</taxon>
        <taxon>Sar</taxon>
        <taxon>Stramenopiles</taxon>
        <taxon>Ochrophyta</taxon>
        <taxon>Bacillariophyta</taxon>
        <taxon>Coscinodiscophyceae</taxon>
        <taxon>Thalassiosirophycidae</taxon>
        <taxon>Thalassiosirales</taxon>
        <taxon>Skeletonemataceae</taxon>
        <taxon>Skeletonema</taxon>
        <taxon>Skeletonema marinoi-dohrnii complex</taxon>
    </lineage>
</organism>
<dbReference type="Proteomes" id="UP001224775">
    <property type="component" value="Unassembled WGS sequence"/>
</dbReference>
<proteinExistence type="predicted"/>
<accession>A0AAD8Y3U4</accession>
<reference evidence="1" key="1">
    <citation type="submission" date="2023-06" db="EMBL/GenBank/DDBJ databases">
        <title>Survivors Of The Sea: Transcriptome response of Skeletonema marinoi to long-term dormancy.</title>
        <authorList>
            <person name="Pinder M.I.M."/>
            <person name="Kourtchenko O."/>
            <person name="Robertson E.K."/>
            <person name="Larsson T."/>
            <person name="Maumus F."/>
            <person name="Osuna-Cruz C.M."/>
            <person name="Vancaester E."/>
            <person name="Stenow R."/>
            <person name="Vandepoele K."/>
            <person name="Ploug H."/>
            <person name="Bruchert V."/>
            <person name="Godhe A."/>
            <person name="Topel M."/>
        </authorList>
    </citation>
    <scope>NUCLEOTIDE SEQUENCE</scope>
    <source>
        <strain evidence="1">R05AC</strain>
    </source>
</reference>
<evidence type="ECO:0000313" key="2">
    <source>
        <dbReference type="Proteomes" id="UP001224775"/>
    </source>
</evidence>
<keyword evidence="2" id="KW-1185">Reference proteome</keyword>
<dbReference type="EMBL" id="JATAAI010000020">
    <property type="protein sequence ID" value="KAK1738562.1"/>
    <property type="molecule type" value="Genomic_DNA"/>
</dbReference>
<evidence type="ECO:0000313" key="1">
    <source>
        <dbReference type="EMBL" id="KAK1738562.1"/>
    </source>
</evidence>